<evidence type="ECO:0000313" key="4">
    <source>
        <dbReference type="Proteomes" id="UP000504693"/>
    </source>
</evidence>
<feature type="chain" id="PRO_5029021654" evidence="1">
    <location>
        <begin position="21"/>
        <end position="429"/>
    </location>
</feature>
<keyword evidence="3" id="KW-0378">Hydrolase</keyword>
<sequence length="429" mass="43844">MIRATLLAASALALATPAAAEDFVIVNATLAKGDGGDPIQQGVVIVDDNRVVYAGPQSGAGSFETATVYDVAGRWVTPGLVATLTQLGLSDVAGVSESNDTRAGGSRFGAALDVSPAINPSSEHITVHRAAGITRAATDTLPSAGIFGGQGAIIDLGVDGSPITTPRAFQLVALGETGARISGGSRVASFVDLANALHEADAYAKGKWDGADAVLPRADAEALGPVLNGSQKLYVGVERASDIRAVLGLKASYPKLDLVLLGASEGWIVASEIATSGVPVIADGLDDLPAAFEELAATQSNIGRMVKAGVRVAINAAAMENPRNLNQYAGNLVALAKVPGASGLSWGQALATITSVPAEISGLKGLAGVLAPGALADVVVWDNDPLELGSVPTMVFIEGVKQPLDSHQTRLRDRYKDLDETALPEAYDW</sequence>
<evidence type="ECO:0000313" key="3">
    <source>
        <dbReference type="EMBL" id="QKG70819.1"/>
    </source>
</evidence>
<dbReference type="Pfam" id="PF01979">
    <property type="entry name" value="Amidohydro_1"/>
    <property type="match status" value="1"/>
</dbReference>
<dbReference type="SUPFAM" id="SSF51338">
    <property type="entry name" value="Composite domain of metallo-dependent hydrolases"/>
    <property type="match status" value="1"/>
</dbReference>
<dbReference type="InterPro" id="IPR011059">
    <property type="entry name" value="Metal-dep_hydrolase_composite"/>
</dbReference>
<feature type="domain" description="Amidohydrolase-related" evidence="2">
    <location>
        <begin position="279"/>
        <end position="397"/>
    </location>
</feature>
<organism evidence="3 4">
    <name type="scientific">Erythrobacter mangrovi</name>
    <dbReference type="NCBI Taxonomy" id="2739433"/>
    <lineage>
        <taxon>Bacteria</taxon>
        <taxon>Pseudomonadati</taxon>
        <taxon>Pseudomonadota</taxon>
        <taxon>Alphaproteobacteria</taxon>
        <taxon>Sphingomonadales</taxon>
        <taxon>Erythrobacteraceae</taxon>
        <taxon>Erythrobacter/Porphyrobacter group</taxon>
        <taxon>Erythrobacter</taxon>
    </lineage>
</organism>
<gene>
    <name evidence="3" type="ORF">HQR01_05220</name>
</gene>
<proteinExistence type="predicted"/>
<accession>A0A7D3XHW3</accession>
<feature type="signal peptide" evidence="1">
    <location>
        <begin position="1"/>
        <end position="20"/>
    </location>
</feature>
<reference evidence="3 4" key="1">
    <citation type="submission" date="2020-05" db="EMBL/GenBank/DDBJ databases">
        <title>Erythrobacter mangrovi sp. nov., isolated from rhizosphere soil of mangrove plant (Kandelia candel).</title>
        <authorList>
            <person name="Ye Y.H."/>
        </authorList>
    </citation>
    <scope>NUCLEOTIDE SEQUENCE [LARGE SCALE GENOMIC DNA]</scope>
    <source>
        <strain evidence="3 4">EB310</strain>
    </source>
</reference>
<keyword evidence="4" id="KW-1185">Reference proteome</keyword>
<dbReference type="InterPro" id="IPR051781">
    <property type="entry name" value="Metallo-dep_Hydrolase"/>
</dbReference>
<dbReference type="Proteomes" id="UP000504693">
    <property type="component" value="Chromosome"/>
</dbReference>
<name>A0A7D3XHW3_9SPHN</name>
<dbReference type="EMBL" id="CP053921">
    <property type="protein sequence ID" value="QKG70819.1"/>
    <property type="molecule type" value="Genomic_DNA"/>
</dbReference>
<dbReference type="PANTHER" id="PTHR43135:SF3">
    <property type="entry name" value="ALPHA-D-RIBOSE 1-METHYLPHOSPHONATE 5-TRIPHOSPHATE DIPHOSPHATASE"/>
    <property type="match status" value="1"/>
</dbReference>
<keyword evidence="1" id="KW-0732">Signal</keyword>
<evidence type="ECO:0000259" key="2">
    <source>
        <dbReference type="Pfam" id="PF01979"/>
    </source>
</evidence>
<dbReference type="PANTHER" id="PTHR43135">
    <property type="entry name" value="ALPHA-D-RIBOSE 1-METHYLPHOSPHONATE 5-TRIPHOSPHATE DIPHOSPHATASE"/>
    <property type="match status" value="1"/>
</dbReference>
<dbReference type="Gene3D" id="3.20.20.140">
    <property type="entry name" value="Metal-dependent hydrolases"/>
    <property type="match status" value="1"/>
</dbReference>
<dbReference type="RefSeq" id="WP_173213188.1">
    <property type="nucleotide sequence ID" value="NZ_CP053921.1"/>
</dbReference>
<dbReference type="Gene3D" id="2.30.40.10">
    <property type="entry name" value="Urease, subunit C, domain 1"/>
    <property type="match status" value="1"/>
</dbReference>
<dbReference type="GO" id="GO:0016810">
    <property type="term" value="F:hydrolase activity, acting on carbon-nitrogen (but not peptide) bonds"/>
    <property type="evidence" value="ECO:0007669"/>
    <property type="project" value="InterPro"/>
</dbReference>
<evidence type="ECO:0000256" key="1">
    <source>
        <dbReference type="SAM" id="SignalP"/>
    </source>
</evidence>
<dbReference type="AlphaFoldDB" id="A0A7D3XHW3"/>
<protein>
    <submittedName>
        <fullName evidence="3">Amidohydrolase family protein</fullName>
    </submittedName>
</protein>
<dbReference type="KEGG" id="emv:HQR01_05220"/>
<dbReference type="InterPro" id="IPR006680">
    <property type="entry name" value="Amidohydro-rel"/>
</dbReference>